<reference evidence="2 3" key="3">
    <citation type="submission" date="2019-11" db="EMBL/GenBank/DDBJ databases">
        <title>A de novo genome assembly of a pear dwarfing rootstock.</title>
        <authorList>
            <person name="Wang F."/>
            <person name="Wang J."/>
            <person name="Li S."/>
            <person name="Zhang Y."/>
            <person name="Fang M."/>
            <person name="Ma L."/>
            <person name="Zhao Y."/>
            <person name="Jiang S."/>
        </authorList>
    </citation>
    <scope>NUCLEOTIDE SEQUENCE [LARGE SCALE GENOMIC DNA]</scope>
    <source>
        <strain evidence="2">S2</strain>
        <tissue evidence="2">Leaf</tissue>
    </source>
</reference>
<evidence type="ECO:0000313" key="2">
    <source>
        <dbReference type="EMBL" id="KAB2595525.1"/>
    </source>
</evidence>
<reference evidence="2 3" key="1">
    <citation type="submission" date="2019-09" db="EMBL/GenBank/DDBJ databases">
        <authorList>
            <person name="Ou C."/>
        </authorList>
    </citation>
    <scope>NUCLEOTIDE SEQUENCE [LARGE SCALE GENOMIC DNA]</scope>
    <source>
        <strain evidence="2">S2</strain>
        <tissue evidence="2">Leaf</tissue>
    </source>
</reference>
<protein>
    <submittedName>
        <fullName evidence="2">S ribonuclease</fullName>
    </submittedName>
</protein>
<reference evidence="3" key="2">
    <citation type="submission" date="2019-10" db="EMBL/GenBank/DDBJ databases">
        <title>A de novo genome assembly of a pear dwarfing rootstock.</title>
        <authorList>
            <person name="Wang F."/>
            <person name="Wang J."/>
            <person name="Li S."/>
            <person name="Zhang Y."/>
            <person name="Fang M."/>
            <person name="Ma L."/>
            <person name="Zhao Y."/>
            <person name="Jiang S."/>
        </authorList>
    </citation>
    <scope>NUCLEOTIDE SEQUENCE [LARGE SCALE GENOMIC DNA]</scope>
</reference>
<sequence>MLSHHHSLFNPFSHMLSHLIIQPHPCTLHDGTTNKPSCHIPSLIIHPPINKHPLQPQKGDSYTLPFQKFIHSNTHPHHQTILRPCATTKRRRRVPKRSYNSSLSCWNV</sequence>
<dbReference type="Proteomes" id="UP000327157">
    <property type="component" value="Chromosome 7"/>
</dbReference>
<dbReference type="EMBL" id="SMOL01000781">
    <property type="protein sequence ID" value="KAB2595525.1"/>
    <property type="molecule type" value="Genomic_DNA"/>
</dbReference>
<gene>
    <name evidence="2" type="ORF">D8674_030975</name>
</gene>
<keyword evidence="3" id="KW-1185">Reference proteome</keyword>
<accession>A0A5N5EXR8</accession>
<organism evidence="2 3">
    <name type="scientific">Pyrus ussuriensis x Pyrus communis</name>
    <dbReference type="NCBI Taxonomy" id="2448454"/>
    <lineage>
        <taxon>Eukaryota</taxon>
        <taxon>Viridiplantae</taxon>
        <taxon>Streptophyta</taxon>
        <taxon>Embryophyta</taxon>
        <taxon>Tracheophyta</taxon>
        <taxon>Spermatophyta</taxon>
        <taxon>Magnoliopsida</taxon>
        <taxon>eudicotyledons</taxon>
        <taxon>Gunneridae</taxon>
        <taxon>Pentapetalae</taxon>
        <taxon>rosids</taxon>
        <taxon>fabids</taxon>
        <taxon>Rosales</taxon>
        <taxon>Rosaceae</taxon>
        <taxon>Amygdaloideae</taxon>
        <taxon>Maleae</taxon>
        <taxon>Pyrus</taxon>
    </lineage>
</organism>
<dbReference type="AlphaFoldDB" id="A0A5N5EXR8"/>
<comment type="caution">
    <text evidence="2">The sequence shown here is derived from an EMBL/GenBank/DDBJ whole genome shotgun (WGS) entry which is preliminary data.</text>
</comment>
<evidence type="ECO:0000313" key="3">
    <source>
        <dbReference type="Proteomes" id="UP000327157"/>
    </source>
</evidence>
<feature type="region of interest" description="Disordered" evidence="1">
    <location>
        <begin position="88"/>
        <end position="108"/>
    </location>
</feature>
<feature type="compositionally biased region" description="Polar residues" evidence="1">
    <location>
        <begin position="98"/>
        <end position="108"/>
    </location>
</feature>
<evidence type="ECO:0000256" key="1">
    <source>
        <dbReference type="SAM" id="MobiDB-lite"/>
    </source>
</evidence>
<name>A0A5N5EXR8_9ROSA</name>
<proteinExistence type="predicted"/>